<dbReference type="AlphaFoldDB" id="A0A8K0TPT9"/>
<dbReference type="EMBL" id="JAGPXD010000002">
    <property type="protein sequence ID" value="KAH7368522.1"/>
    <property type="molecule type" value="Genomic_DNA"/>
</dbReference>
<organism evidence="3 4">
    <name type="scientific">Plectosphaerella cucumerina</name>
    <dbReference type="NCBI Taxonomy" id="40658"/>
    <lineage>
        <taxon>Eukaryota</taxon>
        <taxon>Fungi</taxon>
        <taxon>Dikarya</taxon>
        <taxon>Ascomycota</taxon>
        <taxon>Pezizomycotina</taxon>
        <taxon>Sordariomycetes</taxon>
        <taxon>Hypocreomycetidae</taxon>
        <taxon>Glomerellales</taxon>
        <taxon>Plectosphaerellaceae</taxon>
        <taxon>Plectosphaerella</taxon>
    </lineage>
</organism>
<keyword evidence="1" id="KW-0539">Nucleus</keyword>
<dbReference type="GO" id="GO:0003677">
    <property type="term" value="F:DNA binding"/>
    <property type="evidence" value="ECO:0007669"/>
    <property type="project" value="InterPro"/>
</dbReference>
<dbReference type="Pfam" id="PF04082">
    <property type="entry name" value="Fungal_trans"/>
    <property type="match status" value="1"/>
</dbReference>
<dbReference type="GO" id="GO:0006351">
    <property type="term" value="P:DNA-templated transcription"/>
    <property type="evidence" value="ECO:0007669"/>
    <property type="project" value="InterPro"/>
</dbReference>
<feature type="domain" description="Xylanolytic transcriptional activator regulatory" evidence="2">
    <location>
        <begin position="4"/>
        <end position="145"/>
    </location>
</feature>
<reference evidence="3" key="1">
    <citation type="journal article" date="2021" name="Nat. Commun.">
        <title>Genetic determinants of endophytism in the Arabidopsis root mycobiome.</title>
        <authorList>
            <person name="Mesny F."/>
            <person name="Miyauchi S."/>
            <person name="Thiergart T."/>
            <person name="Pickel B."/>
            <person name="Atanasova L."/>
            <person name="Karlsson M."/>
            <person name="Huettel B."/>
            <person name="Barry K.W."/>
            <person name="Haridas S."/>
            <person name="Chen C."/>
            <person name="Bauer D."/>
            <person name="Andreopoulos W."/>
            <person name="Pangilinan J."/>
            <person name="LaButti K."/>
            <person name="Riley R."/>
            <person name="Lipzen A."/>
            <person name="Clum A."/>
            <person name="Drula E."/>
            <person name="Henrissat B."/>
            <person name="Kohler A."/>
            <person name="Grigoriev I.V."/>
            <person name="Martin F.M."/>
            <person name="Hacquard S."/>
        </authorList>
    </citation>
    <scope>NUCLEOTIDE SEQUENCE</scope>
    <source>
        <strain evidence="3">MPI-CAGE-AT-0016</strain>
    </source>
</reference>
<evidence type="ECO:0000259" key="2">
    <source>
        <dbReference type="Pfam" id="PF04082"/>
    </source>
</evidence>
<comment type="caution">
    <text evidence="3">The sequence shown here is derived from an EMBL/GenBank/DDBJ whole genome shotgun (WGS) entry which is preliminary data.</text>
</comment>
<dbReference type="GO" id="GO:0008270">
    <property type="term" value="F:zinc ion binding"/>
    <property type="evidence" value="ECO:0007669"/>
    <property type="project" value="InterPro"/>
</dbReference>
<gene>
    <name evidence="3" type="ORF">B0T11DRAFT_326693</name>
</gene>
<evidence type="ECO:0000256" key="1">
    <source>
        <dbReference type="ARBA" id="ARBA00023242"/>
    </source>
</evidence>
<dbReference type="OrthoDB" id="39175at2759"/>
<evidence type="ECO:0000313" key="4">
    <source>
        <dbReference type="Proteomes" id="UP000813385"/>
    </source>
</evidence>
<proteinExistence type="predicted"/>
<dbReference type="Proteomes" id="UP000813385">
    <property type="component" value="Unassembled WGS sequence"/>
</dbReference>
<name>A0A8K0TPT9_9PEZI</name>
<dbReference type="CDD" id="cd12148">
    <property type="entry name" value="fungal_TF_MHR"/>
    <property type="match status" value="1"/>
</dbReference>
<accession>A0A8K0TPT9</accession>
<dbReference type="InterPro" id="IPR007219">
    <property type="entry name" value="XnlR_reg_dom"/>
</dbReference>
<sequence length="172" mass="19720">MFDDYVYPLFPLVHQPSIHEMLETGAYNDNPAFLRRCLALCAITVASAPNREKQVCTGHYSTYQAFVSRACDLVVMSRMATDPTWDDEPSFESAIDSTLLSMACHYADRNKRGWVFANEAILIIRDLQLHKPEGLSRLTPADSERWMMRSSRRCHTYSPGFLHVTRTGKLWI</sequence>
<evidence type="ECO:0000313" key="3">
    <source>
        <dbReference type="EMBL" id="KAH7368522.1"/>
    </source>
</evidence>
<protein>
    <recommendedName>
        <fullName evidence="2">Xylanolytic transcriptional activator regulatory domain-containing protein</fullName>
    </recommendedName>
</protein>
<keyword evidence="4" id="KW-1185">Reference proteome</keyword>